<dbReference type="InParanoid" id="L8G0U6"/>
<dbReference type="PANTHER" id="PTHR45527:SF1">
    <property type="entry name" value="FATTY ACID SYNTHASE"/>
    <property type="match status" value="1"/>
</dbReference>
<dbReference type="GO" id="GO:0005737">
    <property type="term" value="C:cytoplasm"/>
    <property type="evidence" value="ECO:0007669"/>
    <property type="project" value="TreeGrafter"/>
</dbReference>
<evidence type="ECO:0000313" key="1">
    <source>
        <dbReference type="EMBL" id="ELR06742.1"/>
    </source>
</evidence>
<name>L8G0U6_PSED2</name>
<accession>L8G0U6</accession>
<dbReference type="EMBL" id="GL573171">
    <property type="protein sequence ID" value="ELR06742.1"/>
    <property type="molecule type" value="Genomic_DNA"/>
</dbReference>
<dbReference type="SUPFAM" id="SSF56801">
    <property type="entry name" value="Acetyl-CoA synthetase-like"/>
    <property type="match status" value="1"/>
</dbReference>
<reference evidence="2" key="1">
    <citation type="submission" date="2010-09" db="EMBL/GenBank/DDBJ databases">
        <title>The genome sequence of Geomyces destructans 20631-21.</title>
        <authorList>
            <consortium name="The Broad Institute Genome Sequencing Platform"/>
            <person name="Cuomo C.A."/>
            <person name="Blehert D.S."/>
            <person name="Lorch J.M."/>
            <person name="Young S.K."/>
            <person name="Zeng Q."/>
            <person name="Gargeya S."/>
            <person name="Fitzgerald M."/>
            <person name="Haas B."/>
            <person name="Abouelleil A."/>
            <person name="Alvarado L."/>
            <person name="Arachchi H.M."/>
            <person name="Berlin A."/>
            <person name="Brown A."/>
            <person name="Chapman S.B."/>
            <person name="Chen Z."/>
            <person name="Dunbar C."/>
            <person name="Freedman E."/>
            <person name="Gearin G."/>
            <person name="Gellesch M."/>
            <person name="Goldberg J."/>
            <person name="Griggs A."/>
            <person name="Gujja S."/>
            <person name="Heiman D."/>
            <person name="Howarth C."/>
            <person name="Larson L."/>
            <person name="Lui A."/>
            <person name="MacDonald P.J.P."/>
            <person name="Montmayeur A."/>
            <person name="Murphy C."/>
            <person name="Neiman D."/>
            <person name="Pearson M."/>
            <person name="Priest M."/>
            <person name="Roberts A."/>
            <person name="Saif S."/>
            <person name="Shea T."/>
            <person name="Shenoy N."/>
            <person name="Sisk P."/>
            <person name="Stolte C."/>
            <person name="Sykes S."/>
            <person name="Wortman J."/>
            <person name="Nusbaum C."/>
            <person name="Birren B."/>
        </authorList>
    </citation>
    <scope>NUCLEOTIDE SEQUENCE [LARGE SCALE GENOMIC DNA]</scope>
    <source>
        <strain evidence="2">ATCC MYA-4855 / 20631-21</strain>
    </source>
</reference>
<dbReference type="Gene3D" id="3.40.50.980">
    <property type="match status" value="1"/>
</dbReference>
<gene>
    <name evidence="1" type="ORF">GMDG_00359</name>
</gene>
<dbReference type="PANTHER" id="PTHR45527">
    <property type="entry name" value="NONRIBOSOMAL PEPTIDE SYNTHETASE"/>
    <property type="match status" value="1"/>
</dbReference>
<dbReference type="VEuPathDB" id="FungiDB:GMDG_00359"/>
<dbReference type="GO" id="GO:0044550">
    <property type="term" value="P:secondary metabolite biosynthetic process"/>
    <property type="evidence" value="ECO:0007669"/>
    <property type="project" value="TreeGrafter"/>
</dbReference>
<dbReference type="GO" id="GO:0043041">
    <property type="term" value="P:amino acid activation for nonribosomal peptide biosynthetic process"/>
    <property type="evidence" value="ECO:0007669"/>
    <property type="project" value="TreeGrafter"/>
</dbReference>
<sequence length="102" mass="10705">MLAINKAGAAFVPLDAAQPLSRLRLIAKQLNAPPIGLASPGNQTPLNEVITPTLAVSESTVPELPENVPLGGWPIDATAPSYCFFTSGSTRSLRGAWLTTQH</sequence>
<organism evidence="1 2">
    <name type="scientific">Pseudogymnoascus destructans (strain ATCC MYA-4855 / 20631-21)</name>
    <name type="common">Bat white-nose syndrome fungus</name>
    <name type="synonym">Geomyces destructans</name>
    <dbReference type="NCBI Taxonomy" id="658429"/>
    <lineage>
        <taxon>Eukaryota</taxon>
        <taxon>Fungi</taxon>
        <taxon>Dikarya</taxon>
        <taxon>Ascomycota</taxon>
        <taxon>Pezizomycotina</taxon>
        <taxon>Leotiomycetes</taxon>
        <taxon>Thelebolales</taxon>
        <taxon>Thelebolaceae</taxon>
        <taxon>Pseudogymnoascus</taxon>
    </lineage>
</organism>
<dbReference type="Proteomes" id="UP000011064">
    <property type="component" value="Unassembled WGS sequence"/>
</dbReference>
<proteinExistence type="predicted"/>
<evidence type="ECO:0000313" key="2">
    <source>
        <dbReference type="Proteomes" id="UP000011064"/>
    </source>
</evidence>
<keyword evidence="2" id="KW-1185">Reference proteome</keyword>
<dbReference type="HOGENOM" id="CLU_2278658_0_0_1"/>
<dbReference type="GO" id="GO:0031177">
    <property type="term" value="F:phosphopantetheine binding"/>
    <property type="evidence" value="ECO:0007669"/>
    <property type="project" value="TreeGrafter"/>
</dbReference>
<dbReference type="AlphaFoldDB" id="L8G0U6"/>
<protein>
    <submittedName>
        <fullName evidence="1">Uncharacterized protein</fullName>
    </submittedName>
</protein>